<proteinExistence type="predicted"/>
<dbReference type="Proteomes" id="UP000186819">
    <property type="component" value="Unassembled WGS sequence"/>
</dbReference>
<dbReference type="AlphaFoldDB" id="A0A1N7CNI6"/>
<dbReference type="SUPFAM" id="SSF48695">
    <property type="entry name" value="Multiheme cytochromes"/>
    <property type="match status" value="3"/>
</dbReference>
<evidence type="ECO:0000313" key="1">
    <source>
        <dbReference type="EMBL" id="SIR65199.1"/>
    </source>
</evidence>
<dbReference type="Gene3D" id="3.90.10.10">
    <property type="entry name" value="Cytochrome C3"/>
    <property type="match status" value="5"/>
</dbReference>
<gene>
    <name evidence="1" type="ORF">SAMN05421829_1269</name>
</gene>
<protein>
    <submittedName>
        <fullName evidence="1">Class III cytochrome C family protein</fullName>
    </submittedName>
</protein>
<evidence type="ECO:0000313" key="2">
    <source>
        <dbReference type="Proteomes" id="UP000186819"/>
    </source>
</evidence>
<dbReference type="InterPro" id="IPR036280">
    <property type="entry name" value="Multihaem_cyt_sf"/>
</dbReference>
<name>A0A1N7CNI6_9RHOO</name>
<dbReference type="RefSeq" id="WP_170879168.1">
    <property type="nucleotide sequence ID" value="NZ_FTMD01000026.1"/>
</dbReference>
<keyword evidence="2" id="KW-1185">Reference proteome</keyword>
<accession>A0A1N7CNI6</accession>
<dbReference type="STRING" id="34027.SAMN05421829_1269"/>
<dbReference type="EMBL" id="FTMD01000026">
    <property type="protein sequence ID" value="SIR65199.1"/>
    <property type="molecule type" value="Genomic_DNA"/>
</dbReference>
<sequence length="492" mass="55685">MTLLLAAMAPSTHAQSLESVIMPGAVIKGHAEVEHECGECHVRFSPGEQPARCLACHRDVGADVRARTGYHGRIREEQCRRCHTDHKGRDAKVVILDEKKFDHALTDFKLRGDHRAKACAGCHRAGRKYRDAPSDCYTCHRGNDKHREGLGRQCENCHVEDNWKIARFDHGRTRFPLLQRHAQARCADCHIDERYAGTARECVACHRKDDVHKEHNGPRCENCHSERGWAAATFRHDRDTAYVLVGKHRAIECRACHRAPLYTEKLPTQCVACHRQDDSHKGVLGEKCAGCHSPDGWKGGRFDHDLNTRFALKDRHRIVKCDSCHRSAGLREAPPLECVGCHQRDDIERGHKGRYGGRCEACHAELGWREIIFDHERDTRFPRAGRHRTVKCDACHRDGPFRAKAEDRCDACHKDDDIHFASFGQKCDTCHQPDDWRKILREATDRYCRGSGDAPVRSRGEDAPKAAFWVPACAAAASPLPSHPSASPRRRP</sequence>
<organism evidence="1 2">
    <name type="scientific">Aromatoleum tolulyticum</name>
    <dbReference type="NCBI Taxonomy" id="34027"/>
    <lineage>
        <taxon>Bacteria</taxon>
        <taxon>Pseudomonadati</taxon>
        <taxon>Pseudomonadota</taxon>
        <taxon>Betaproteobacteria</taxon>
        <taxon>Rhodocyclales</taxon>
        <taxon>Rhodocyclaceae</taxon>
        <taxon>Aromatoleum</taxon>
    </lineage>
</organism>
<reference evidence="2" key="1">
    <citation type="submission" date="2017-01" db="EMBL/GenBank/DDBJ databases">
        <authorList>
            <person name="Varghese N."/>
            <person name="Submissions S."/>
        </authorList>
    </citation>
    <scope>NUCLEOTIDE SEQUENCE [LARGE SCALE GENOMIC DNA]</scope>
    <source>
        <strain evidence="2">ATCC 51758</strain>
    </source>
</reference>